<sequence>MYKHVVLWKLKNTVEGASKSELATEVKSRLETLPSIISEIEEYEIGVNIGAYGASFFDVSLISTFPDEESFKRYCVYPEHDAVVAYIQSVTEAEEIVDYQT</sequence>
<dbReference type="Proteomes" id="UP000315010">
    <property type="component" value="Unassembled WGS sequence"/>
</dbReference>
<name>A0A5C5Z9R1_9BACT</name>
<dbReference type="Gene3D" id="3.30.70.100">
    <property type="match status" value="1"/>
</dbReference>
<dbReference type="InterPro" id="IPR011008">
    <property type="entry name" value="Dimeric_a/b-barrel"/>
</dbReference>
<feature type="domain" description="Stress-response A/B barrel" evidence="1">
    <location>
        <begin position="2"/>
        <end position="99"/>
    </location>
</feature>
<accession>A0A5C5Z9R1</accession>
<dbReference type="SMART" id="SM00886">
    <property type="entry name" value="Dabb"/>
    <property type="match status" value="1"/>
</dbReference>
<protein>
    <submittedName>
        <fullName evidence="2">Stress responsive A/B Barrel Domain protein</fullName>
    </submittedName>
</protein>
<evidence type="ECO:0000313" key="3">
    <source>
        <dbReference type="Proteomes" id="UP000315010"/>
    </source>
</evidence>
<keyword evidence="3" id="KW-1185">Reference proteome</keyword>
<comment type="caution">
    <text evidence="2">The sequence shown here is derived from an EMBL/GenBank/DDBJ whole genome shotgun (WGS) entry which is preliminary data.</text>
</comment>
<dbReference type="EMBL" id="SJPJ01000001">
    <property type="protein sequence ID" value="TWT84062.1"/>
    <property type="molecule type" value="Genomic_DNA"/>
</dbReference>
<proteinExistence type="predicted"/>
<reference evidence="2 3" key="1">
    <citation type="submission" date="2019-02" db="EMBL/GenBank/DDBJ databases">
        <title>Deep-cultivation of Planctomycetes and their phenomic and genomic characterization uncovers novel biology.</title>
        <authorList>
            <person name="Wiegand S."/>
            <person name="Jogler M."/>
            <person name="Boedeker C."/>
            <person name="Pinto D."/>
            <person name="Vollmers J."/>
            <person name="Rivas-Marin E."/>
            <person name="Kohn T."/>
            <person name="Peeters S.H."/>
            <person name="Heuer A."/>
            <person name="Rast P."/>
            <person name="Oberbeckmann S."/>
            <person name="Bunk B."/>
            <person name="Jeske O."/>
            <person name="Meyerdierks A."/>
            <person name="Storesund J.E."/>
            <person name="Kallscheuer N."/>
            <person name="Luecker S."/>
            <person name="Lage O.M."/>
            <person name="Pohl T."/>
            <person name="Merkel B.J."/>
            <person name="Hornburger P."/>
            <person name="Mueller R.-W."/>
            <person name="Bruemmer F."/>
            <person name="Labrenz M."/>
            <person name="Spormann A.M."/>
            <person name="Op Den Camp H."/>
            <person name="Overmann J."/>
            <person name="Amann R."/>
            <person name="Jetten M.S.M."/>
            <person name="Mascher T."/>
            <person name="Medema M.H."/>
            <person name="Devos D.P."/>
            <person name="Kaster A.-K."/>
            <person name="Ovreas L."/>
            <person name="Rohde M."/>
            <person name="Galperin M.Y."/>
            <person name="Jogler C."/>
        </authorList>
    </citation>
    <scope>NUCLEOTIDE SEQUENCE [LARGE SCALE GENOMIC DNA]</scope>
    <source>
        <strain evidence="2 3">CA13</strain>
    </source>
</reference>
<dbReference type="PANTHER" id="PTHR37832">
    <property type="entry name" value="BLL2683 PROTEIN"/>
    <property type="match status" value="1"/>
</dbReference>
<dbReference type="InterPro" id="IPR013097">
    <property type="entry name" value="Dabb"/>
</dbReference>
<dbReference type="Pfam" id="PF07876">
    <property type="entry name" value="Dabb"/>
    <property type="match status" value="1"/>
</dbReference>
<dbReference type="AlphaFoldDB" id="A0A5C5Z9R1"/>
<dbReference type="OrthoDB" id="9808130at2"/>
<gene>
    <name evidence="2" type="ORF">CA13_55380</name>
</gene>
<dbReference type="SUPFAM" id="SSF54909">
    <property type="entry name" value="Dimeric alpha+beta barrel"/>
    <property type="match status" value="1"/>
</dbReference>
<dbReference type="RefSeq" id="WP_146401588.1">
    <property type="nucleotide sequence ID" value="NZ_SJPJ01000001.1"/>
</dbReference>
<evidence type="ECO:0000259" key="1">
    <source>
        <dbReference type="PROSITE" id="PS51502"/>
    </source>
</evidence>
<organism evidence="2 3">
    <name type="scientific">Novipirellula herctigrandis</name>
    <dbReference type="NCBI Taxonomy" id="2527986"/>
    <lineage>
        <taxon>Bacteria</taxon>
        <taxon>Pseudomonadati</taxon>
        <taxon>Planctomycetota</taxon>
        <taxon>Planctomycetia</taxon>
        <taxon>Pirellulales</taxon>
        <taxon>Pirellulaceae</taxon>
        <taxon>Novipirellula</taxon>
    </lineage>
</organism>
<dbReference type="PROSITE" id="PS51502">
    <property type="entry name" value="S_R_A_B_BARREL"/>
    <property type="match status" value="1"/>
</dbReference>
<evidence type="ECO:0000313" key="2">
    <source>
        <dbReference type="EMBL" id="TWT84062.1"/>
    </source>
</evidence>
<dbReference type="PANTHER" id="PTHR37832:SF1">
    <property type="entry name" value="STRESS-RESPONSE A_B BARREL DOMAIN-CONTAINING PROTEIN"/>
    <property type="match status" value="1"/>
</dbReference>